<accession>A0A5M9I2V8</accession>
<dbReference type="Proteomes" id="UP000322025">
    <property type="component" value="Unassembled WGS sequence"/>
</dbReference>
<dbReference type="AlphaFoldDB" id="A0A5M9I2V8"/>
<dbReference type="EMBL" id="VMSO01000003">
    <property type="protein sequence ID" value="KAA8502219.1"/>
    <property type="molecule type" value="Genomic_DNA"/>
</dbReference>
<dbReference type="OrthoDB" id="9804656at2"/>
<dbReference type="RefSeq" id="WP_150310322.1">
    <property type="nucleotide sequence ID" value="NZ_VMSO01000003.1"/>
</dbReference>
<dbReference type="PANTHER" id="PTHR10094:SF25">
    <property type="entry name" value="SCP2 STEROL-BINDING DOMAIN-CONTAINING PROTEIN 1"/>
    <property type="match status" value="1"/>
</dbReference>
<evidence type="ECO:0000259" key="1">
    <source>
        <dbReference type="Pfam" id="PF02036"/>
    </source>
</evidence>
<sequence>MTYADMFSKVKGMLIGADVSDIHEHLAYQFNITGEAEGIFYAEVKDGQLYVEPYEYFDRDAMFTCSAETLFKIADGKTDPILAVTLGKLKVEGNIDKALRLKDLINSKKNADKAEKKQEK</sequence>
<proteinExistence type="predicted"/>
<organism evidence="2 3">
    <name type="scientific">Mediterraneibacter catenae</name>
    <dbReference type="NCBI Taxonomy" id="2594882"/>
    <lineage>
        <taxon>Bacteria</taxon>
        <taxon>Bacillati</taxon>
        <taxon>Bacillota</taxon>
        <taxon>Clostridia</taxon>
        <taxon>Lachnospirales</taxon>
        <taxon>Lachnospiraceae</taxon>
        <taxon>Mediterraneibacter</taxon>
    </lineage>
</organism>
<name>A0A5M9I2V8_9FIRM</name>
<protein>
    <submittedName>
        <fullName evidence="2">SCP2 sterol-binding domain-containing protein</fullName>
    </submittedName>
</protein>
<evidence type="ECO:0000313" key="2">
    <source>
        <dbReference type="EMBL" id="KAA8502219.1"/>
    </source>
</evidence>
<dbReference type="GO" id="GO:0005829">
    <property type="term" value="C:cytosol"/>
    <property type="evidence" value="ECO:0007669"/>
    <property type="project" value="TreeGrafter"/>
</dbReference>
<dbReference type="InterPro" id="IPR003033">
    <property type="entry name" value="SCP2_sterol-bd_dom"/>
</dbReference>
<comment type="caution">
    <text evidence="2">The sequence shown here is derived from an EMBL/GenBank/DDBJ whole genome shotgun (WGS) entry which is preliminary data.</text>
</comment>
<dbReference type="Pfam" id="PF02036">
    <property type="entry name" value="SCP2"/>
    <property type="match status" value="1"/>
</dbReference>
<dbReference type="Gene3D" id="3.30.1050.10">
    <property type="entry name" value="SCP2 sterol-binding domain"/>
    <property type="match status" value="1"/>
</dbReference>
<reference evidence="2" key="1">
    <citation type="submission" date="2019-07" db="EMBL/GenBank/DDBJ databases">
        <authorList>
            <person name="Wongkuna S."/>
            <person name="Scaria J."/>
        </authorList>
    </citation>
    <scope>NUCLEOTIDE SEQUENCE [LARGE SCALE GENOMIC DNA]</scope>
    <source>
        <strain evidence="2">SW178</strain>
    </source>
</reference>
<feature type="domain" description="SCP2" evidence="1">
    <location>
        <begin position="27"/>
        <end position="105"/>
    </location>
</feature>
<evidence type="ECO:0000313" key="3">
    <source>
        <dbReference type="Proteomes" id="UP000322025"/>
    </source>
</evidence>
<dbReference type="PANTHER" id="PTHR10094">
    <property type="entry name" value="STEROL CARRIER PROTEIN 2 SCP-2 FAMILY PROTEIN"/>
    <property type="match status" value="1"/>
</dbReference>
<dbReference type="SUPFAM" id="SSF55718">
    <property type="entry name" value="SCP-like"/>
    <property type="match status" value="1"/>
</dbReference>
<dbReference type="InterPro" id="IPR036527">
    <property type="entry name" value="SCP2_sterol-bd_dom_sf"/>
</dbReference>
<gene>
    <name evidence="2" type="ORF">FNY66_03585</name>
</gene>
<keyword evidence="3" id="KW-1185">Reference proteome</keyword>